<keyword evidence="6" id="KW-0482">Metalloprotease</keyword>
<evidence type="ECO:0000259" key="8">
    <source>
        <dbReference type="Pfam" id="PF01435"/>
    </source>
</evidence>
<evidence type="ECO:0000256" key="5">
    <source>
        <dbReference type="ARBA" id="ARBA00022833"/>
    </source>
</evidence>
<gene>
    <name evidence="9" type="ORF">SAMN06295912_102215</name>
</gene>
<feature type="chain" id="PRO_5013099621" evidence="7">
    <location>
        <begin position="24"/>
        <end position="608"/>
    </location>
</feature>
<organism evidence="9 10">
    <name type="scientific">Edaphosphingomonas laterariae</name>
    <dbReference type="NCBI Taxonomy" id="861865"/>
    <lineage>
        <taxon>Bacteria</taxon>
        <taxon>Pseudomonadati</taxon>
        <taxon>Pseudomonadota</taxon>
        <taxon>Alphaproteobacteria</taxon>
        <taxon>Sphingomonadales</taxon>
        <taxon>Rhizorhabdaceae</taxon>
        <taxon>Edaphosphingomonas</taxon>
    </lineage>
</organism>
<dbReference type="Proteomes" id="UP000198281">
    <property type="component" value="Unassembled WGS sequence"/>
</dbReference>
<feature type="signal peptide" evidence="7">
    <location>
        <begin position="1"/>
        <end position="23"/>
    </location>
</feature>
<keyword evidence="4" id="KW-0378">Hydrolase</keyword>
<dbReference type="EMBL" id="FZOS01000002">
    <property type="protein sequence ID" value="SNS19593.1"/>
    <property type="molecule type" value="Genomic_DNA"/>
</dbReference>
<evidence type="ECO:0000256" key="4">
    <source>
        <dbReference type="ARBA" id="ARBA00022801"/>
    </source>
</evidence>
<keyword evidence="5" id="KW-0862">Zinc</keyword>
<reference evidence="10" key="1">
    <citation type="submission" date="2017-06" db="EMBL/GenBank/DDBJ databases">
        <authorList>
            <person name="Varghese N."/>
            <person name="Submissions S."/>
        </authorList>
    </citation>
    <scope>NUCLEOTIDE SEQUENCE [LARGE SCALE GENOMIC DNA]</scope>
    <source>
        <strain evidence="10">LNB2</strain>
    </source>
</reference>
<comment type="cofactor">
    <cofactor evidence="1">
        <name>Zn(2+)</name>
        <dbReference type="ChEBI" id="CHEBI:29105"/>
    </cofactor>
</comment>
<feature type="domain" description="Peptidase M48" evidence="8">
    <location>
        <begin position="136"/>
        <end position="320"/>
    </location>
</feature>
<protein>
    <submittedName>
        <fullName evidence="9">Peptidase family M48</fullName>
    </submittedName>
</protein>
<dbReference type="AlphaFoldDB" id="A0A239CJP6"/>
<keyword evidence="7" id="KW-0732">Signal</keyword>
<evidence type="ECO:0000256" key="6">
    <source>
        <dbReference type="ARBA" id="ARBA00023049"/>
    </source>
</evidence>
<dbReference type="RefSeq" id="WP_089218208.1">
    <property type="nucleotide sequence ID" value="NZ_FZOS01000002.1"/>
</dbReference>
<dbReference type="GO" id="GO:0051603">
    <property type="term" value="P:proteolysis involved in protein catabolic process"/>
    <property type="evidence" value="ECO:0007669"/>
    <property type="project" value="TreeGrafter"/>
</dbReference>
<keyword evidence="10" id="KW-1185">Reference proteome</keyword>
<keyword evidence="2" id="KW-0645">Protease</keyword>
<dbReference type="GO" id="GO:0004222">
    <property type="term" value="F:metalloendopeptidase activity"/>
    <property type="evidence" value="ECO:0007669"/>
    <property type="project" value="InterPro"/>
</dbReference>
<evidence type="ECO:0000256" key="7">
    <source>
        <dbReference type="SAM" id="SignalP"/>
    </source>
</evidence>
<dbReference type="InterPro" id="IPR051156">
    <property type="entry name" value="Mito/Outer_Membr_Metalloprot"/>
</dbReference>
<dbReference type="Pfam" id="PF01435">
    <property type="entry name" value="Peptidase_M48"/>
    <property type="match status" value="1"/>
</dbReference>
<dbReference type="PANTHER" id="PTHR22726:SF1">
    <property type="entry name" value="METALLOENDOPEPTIDASE OMA1, MITOCHONDRIAL"/>
    <property type="match status" value="1"/>
</dbReference>
<keyword evidence="3" id="KW-0479">Metal-binding</keyword>
<accession>A0A239CJP6</accession>
<dbReference type="PANTHER" id="PTHR22726">
    <property type="entry name" value="METALLOENDOPEPTIDASE OMA1"/>
    <property type="match status" value="1"/>
</dbReference>
<name>A0A239CJP6_9SPHN</name>
<dbReference type="GO" id="GO:0046872">
    <property type="term" value="F:metal ion binding"/>
    <property type="evidence" value="ECO:0007669"/>
    <property type="project" value="UniProtKB-KW"/>
</dbReference>
<evidence type="ECO:0000256" key="1">
    <source>
        <dbReference type="ARBA" id="ARBA00001947"/>
    </source>
</evidence>
<evidence type="ECO:0000256" key="2">
    <source>
        <dbReference type="ARBA" id="ARBA00022670"/>
    </source>
</evidence>
<evidence type="ECO:0000256" key="3">
    <source>
        <dbReference type="ARBA" id="ARBA00022723"/>
    </source>
</evidence>
<sequence length="608" mass="63541">MKTGTILAMAGAAMFMFGTGADAAPKKKRSATAAPAAPAPAPQPAVFVPEPPFVPLNGCPAPGAGTLPAAQKLDKKAKGKFSLTKAPLIATLPAAEVCANNQRMRSGGVAGEASLGLSAQVMNTRSARLDLFAMPATELELRAVLDRFAKAWPYAPLERTPKILFRASDAYEAQALPDNTIVVSLGLLEAAESDSEVLFVLAHEYAHLLLGHFTKAEAISGAKKSATAISQVYQVGSFANSLRGSGSVSGALSNAQSGAARSGRDAARLSEALTFAVDDIVAPSWNRDQEDQADALAIDLLIGSNMTIDTYANVFARLQKAFEAEKASRDKREALANTLQDSLTSSVKSMANAGTVTSLATGGSISALGTNLLKGTGSSLLNNIGSVTKAVGGDTHLPPEERRKGLAAYYQAGYPTADPPIDTGAMIGRIKANPEFNRATMLKANYIRARQSYFDGNYGGADQQLRALGAGTRQTPTFVNYVAGLSARDAGNTAMAASYFDAGRSGSGVQNLQLYESYAEMEINTRDTAAAEAVIGDGVAKFKDPDHFKSIEIKRELASGDAAGAQATYGQCMAVKGRDYIPERCKAAMPQAAQAKKNPLGIDLPFGN</sequence>
<dbReference type="Gene3D" id="3.30.2010.10">
    <property type="entry name" value="Metalloproteases ('zincins'), catalytic domain"/>
    <property type="match status" value="1"/>
</dbReference>
<dbReference type="OrthoDB" id="9810445at2"/>
<proteinExistence type="predicted"/>
<evidence type="ECO:0000313" key="10">
    <source>
        <dbReference type="Proteomes" id="UP000198281"/>
    </source>
</evidence>
<evidence type="ECO:0000313" key="9">
    <source>
        <dbReference type="EMBL" id="SNS19593.1"/>
    </source>
</evidence>
<dbReference type="GO" id="GO:0016020">
    <property type="term" value="C:membrane"/>
    <property type="evidence" value="ECO:0007669"/>
    <property type="project" value="TreeGrafter"/>
</dbReference>
<dbReference type="InterPro" id="IPR001915">
    <property type="entry name" value="Peptidase_M48"/>
</dbReference>